<evidence type="ECO:0000256" key="3">
    <source>
        <dbReference type="ARBA" id="ARBA00022737"/>
    </source>
</evidence>
<keyword evidence="11" id="KW-1185">Reference proteome</keyword>
<feature type="binding site" evidence="7">
    <location>
        <position position="102"/>
    </location>
    <ligand>
        <name>substrate</name>
    </ligand>
</feature>
<dbReference type="InterPro" id="IPR001478">
    <property type="entry name" value="PDZ"/>
</dbReference>
<keyword evidence="4" id="KW-0378">Hydrolase</keyword>
<organism evidence="10 11">
    <name type="scientific">Algimonas arctica</name>
    <dbReference type="NCBI Taxonomy" id="1479486"/>
    <lineage>
        <taxon>Bacteria</taxon>
        <taxon>Pseudomonadati</taxon>
        <taxon>Pseudomonadota</taxon>
        <taxon>Alphaproteobacteria</taxon>
        <taxon>Maricaulales</taxon>
        <taxon>Robiginitomaculaceae</taxon>
        <taxon>Algimonas</taxon>
    </lineage>
</organism>
<keyword evidence="3" id="KW-0677">Repeat</keyword>
<dbReference type="InterPro" id="IPR036034">
    <property type="entry name" value="PDZ_sf"/>
</dbReference>
<dbReference type="InterPro" id="IPR051201">
    <property type="entry name" value="Chloro_Bact_Ser_Proteases"/>
</dbReference>
<dbReference type="SMART" id="SM00228">
    <property type="entry name" value="PDZ"/>
    <property type="match status" value="2"/>
</dbReference>
<sequence length="467" mass="50082">MFRTICLGLTLSLTPFVSAQARPVPDNFVDLTKRLSPAVVNISTAQTVEFGNENVPTFPEGSPLERFNDFFGNRPGRDGRVSKSLGSGFVIDASGYIVTNNHVIEDADLIEVTFPNGDTFEAALIGRDPATDIAVLKIDSGEALPFVSFGDSDASEVGEWVIAIGNPLGYSGSVTAGIISARNRDISAGNYDDFIQTDVAINQGNSGGPLFNMDGQVIGVNTAIISPTGYSIGLSFSVPSDLAKSVSAQLIEFGETRRGYLGVRTQKVSADIAQSYGLKSAKGALIRSLVDDGPAAKAGLERGDLILRIGDRDIDDTRIMFRAVAEAPIDTDVTIEYIRKRKRRTATVRMERLAENLSTEEKLQLEVDAGNAERTIGGLSVEALTDDVRRANRIKPDVNGVRVVTIAKRSRASGKILKGDIIEEVAFESVKTPAEFEAALQMALETGEPVTLLINRGGNYIFFALNG</sequence>
<dbReference type="Gene3D" id="2.30.42.10">
    <property type="match status" value="2"/>
</dbReference>
<dbReference type="InterPro" id="IPR009003">
    <property type="entry name" value="Peptidase_S1_PA"/>
</dbReference>
<keyword evidence="5" id="KW-0720">Serine protease</keyword>
<dbReference type="Proteomes" id="UP000634004">
    <property type="component" value="Unassembled WGS sequence"/>
</dbReference>
<dbReference type="GO" id="GO:0004252">
    <property type="term" value="F:serine-type endopeptidase activity"/>
    <property type="evidence" value="ECO:0007669"/>
    <property type="project" value="InterPro"/>
</dbReference>
<comment type="caution">
    <text evidence="10">The sequence shown here is derived from an EMBL/GenBank/DDBJ whole genome shotgun (WGS) entry which is preliminary data.</text>
</comment>
<keyword evidence="1 10" id="KW-0645">Protease</keyword>
<dbReference type="SUPFAM" id="SSF50494">
    <property type="entry name" value="Trypsin-like serine proteases"/>
    <property type="match status" value="1"/>
</dbReference>
<dbReference type="PROSITE" id="PS50106">
    <property type="entry name" value="PDZ"/>
    <property type="match status" value="1"/>
</dbReference>
<reference evidence="10" key="1">
    <citation type="journal article" date="2014" name="Int. J. Syst. Evol. Microbiol.">
        <title>Complete genome sequence of Corynebacterium casei LMG S-19264T (=DSM 44701T), isolated from a smear-ripened cheese.</title>
        <authorList>
            <consortium name="US DOE Joint Genome Institute (JGI-PGF)"/>
            <person name="Walter F."/>
            <person name="Albersmeier A."/>
            <person name="Kalinowski J."/>
            <person name="Ruckert C."/>
        </authorList>
    </citation>
    <scope>NUCLEOTIDE SEQUENCE</scope>
    <source>
        <strain evidence="10">KCTC 32513</strain>
    </source>
</reference>
<reference evidence="10" key="2">
    <citation type="submission" date="2020-09" db="EMBL/GenBank/DDBJ databases">
        <authorList>
            <person name="Sun Q."/>
            <person name="Kim S."/>
        </authorList>
    </citation>
    <scope>NUCLEOTIDE SEQUENCE</scope>
    <source>
        <strain evidence="10">KCTC 32513</strain>
    </source>
</reference>
<feature type="domain" description="PDZ" evidence="9">
    <location>
        <begin position="250"/>
        <end position="316"/>
    </location>
</feature>
<feature type="chain" id="PRO_5039651117" evidence="8">
    <location>
        <begin position="22"/>
        <end position="467"/>
    </location>
</feature>
<evidence type="ECO:0000313" key="10">
    <source>
        <dbReference type="EMBL" id="GHA83021.1"/>
    </source>
</evidence>
<dbReference type="InterPro" id="IPR011782">
    <property type="entry name" value="Pept_S1C_Do"/>
</dbReference>
<feature type="active site" description="Charge relay system" evidence="6">
    <location>
        <position position="132"/>
    </location>
</feature>
<dbReference type="Gene3D" id="2.40.10.120">
    <property type="match status" value="1"/>
</dbReference>
<feature type="binding site" evidence="7">
    <location>
        <begin position="204"/>
        <end position="206"/>
    </location>
    <ligand>
        <name>substrate</name>
    </ligand>
</feature>
<dbReference type="InterPro" id="IPR001940">
    <property type="entry name" value="Peptidase_S1C"/>
</dbReference>
<dbReference type="EMBL" id="BMZH01000001">
    <property type="protein sequence ID" value="GHA83021.1"/>
    <property type="molecule type" value="Genomic_DNA"/>
</dbReference>
<dbReference type="GO" id="GO:0006508">
    <property type="term" value="P:proteolysis"/>
    <property type="evidence" value="ECO:0007669"/>
    <property type="project" value="UniProtKB-KW"/>
</dbReference>
<evidence type="ECO:0000259" key="9">
    <source>
        <dbReference type="PROSITE" id="PS50106"/>
    </source>
</evidence>
<evidence type="ECO:0000256" key="6">
    <source>
        <dbReference type="PIRSR" id="PIRSR611782-1"/>
    </source>
</evidence>
<evidence type="ECO:0000256" key="5">
    <source>
        <dbReference type="ARBA" id="ARBA00022825"/>
    </source>
</evidence>
<dbReference type="SUPFAM" id="SSF50156">
    <property type="entry name" value="PDZ domain-like"/>
    <property type="match status" value="2"/>
</dbReference>
<dbReference type="PANTHER" id="PTHR43343:SF3">
    <property type="entry name" value="PROTEASE DO-LIKE 8, CHLOROPLASTIC"/>
    <property type="match status" value="1"/>
</dbReference>
<evidence type="ECO:0000256" key="1">
    <source>
        <dbReference type="ARBA" id="ARBA00022670"/>
    </source>
</evidence>
<evidence type="ECO:0000256" key="2">
    <source>
        <dbReference type="ARBA" id="ARBA00022729"/>
    </source>
</evidence>
<dbReference type="PRINTS" id="PR00834">
    <property type="entry name" value="PROTEASES2C"/>
</dbReference>
<dbReference type="RefSeq" id="WP_189494623.1">
    <property type="nucleotide sequence ID" value="NZ_BMZH01000001.1"/>
</dbReference>
<dbReference type="NCBIfam" id="TIGR02037">
    <property type="entry name" value="degP_htrA_DO"/>
    <property type="match status" value="1"/>
</dbReference>
<evidence type="ECO:0000256" key="7">
    <source>
        <dbReference type="PIRSR" id="PIRSR611782-2"/>
    </source>
</evidence>
<evidence type="ECO:0000256" key="4">
    <source>
        <dbReference type="ARBA" id="ARBA00022801"/>
    </source>
</evidence>
<feature type="signal peptide" evidence="8">
    <location>
        <begin position="1"/>
        <end position="21"/>
    </location>
</feature>
<evidence type="ECO:0000313" key="11">
    <source>
        <dbReference type="Proteomes" id="UP000634004"/>
    </source>
</evidence>
<dbReference type="AlphaFoldDB" id="A0A8J3CNN3"/>
<protein>
    <submittedName>
        <fullName evidence="10">Serine protease</fullName>
    </submittedName>
</protein>
<dbReference type="Pfam" id="PF13180">
    <property type="entry name" value="PDZ_2"/>
    <property type="match status" value="1"/>
</dbReference>
<keyword evidence="2 8" id="KW-0732">Signal</keyword>
<dbReference type="Pfam" id="PF13365">
    <property type="entry name" value="Trypsin_2"/>
    <property type="match status" value="1"/>
</dbReference>
<dbReference type="PANTHER" id="PTHR43343">
    <property type="entry name" value="PEPTIDASE S12"/>
    <property type="match status" value="1"/>
</dbReference>
<evidence type="ECO:0000256" key="8">
    <source>
        <dbReference type="SAM" id="SignalP"/>
    </source>
</evidence>
<feature type="active site" description="Charge relay system" evidence="6">
    <location>
        <position position="102"/>
    </location>
</feature>
<feature type="binding site" evidence="7">
    <location>
        <position position="132"/>
    </location>
    <ligand>
        <name>substrate</name>
    </ligand>
</feature>
<name>A0A8J3CNN3_9PROT</name>
<proteinExistence type="predicted"/>
<gene>
    <name evidence="10" type="ORF">GCM10009069_02860</name>
</gene>
<feature type="active site" description="Charge relay system" evidence="6">
    <location>
        <position position="206"/>
    </location>
</feature>
<accession>A0A8J3CNN3</accession>